<feature type="region of interest" description="Disordered" evidence="1">
    <location>
        <begin position="38"/>
        <end position="83"/>
    </location>
</feature>
<feature type="signal peptide" evidence="2">
    <location>
        <begin position="1"/>
        <end position="18"/>
    </location>
</feature>
<dbReference type="Proteomes" id="UP000186922">
    <property type="component" value="Unassembled WGS sequence"/>
</dbReference>
<evidence type="ECO:0000256" key="1">
    <source>
        <dbReference type="SAM" id="MobiDB-lite"/>
    </source>
</evidence>
<reference evidence="3 4" key="1">
    <citation type="journal article" date="2016" name="Nat. Commun.">
        <title>Extremotolerant tardigrade genome and improved radiotolerance of human cultured cells by tardigrade-unique protein.</title>
        <authorList>
            <person name="Hashimoto T."/>
            <person name="Horikawa D.D."/>
            <person name="Saito Y."/>
            <person name="Kuwahara H."/>
            <person name="Kozuka-Hata H."/>
            <person name="Shin-I T."/>
            <person name="Minakuchi Y."/>
            <person name="Ohishi K."/>
            <person name="Motoyama A."/>
            <person name="Aizu T."/>
            <person name="Enomoto A."/>
            <person name="Kondo K."/>
            <person name="Tanaka S."/>
            <person name="Hara Y."/>
            <person name="Koshikawa S."/>
            <person name="Sagara H."/>
            <person name="Miura T."/>
            <person name="Yokobori S."/>
            <person name="Miyagawa K."/>
            <person name="Suzuki Y."/>
            <person name="Kubo T."/>
            <person name="Oyama M."/>
            <person name="Kohara Y."/>
            <person name="Fujiyama A."/>
            <person name="Arakawa K."/>
            <person name="Katayama T."/>
            <person name="Toyoda A."/>
            <person name="Kunieda T."/>
        </authorList>
    </citation>
    <scope>NUCLEOTIDE SEQUENCE [LARGE SCALE GENOMIC DNA]</scope>
    <source>
        <strain evidence="3 4">YOKOZUNA-1</strain>
    </source>
</reference>
<comment type="caution">
    <text evidence="3">The sequence shown here is derived from an EMBL/GenBank/DDBJ whole genome shotgun (WGS) entry which is preliminary data.</text>
</comment>
<organism evidence="3 4">
    <name type="scientific">Ramazzottius varieornatus</name>
    <name type="common">Water bear</name>
    <name type="synonym">Tardigrade</name>
    <dbReference type="NCBI Taxonomy" id="947166"/>
    <lineage>
        <taxon>Eukaryota</taxon>
        <taxon>Metazoa</taxon>
        <taxon>Ecdysozoa</taxon>
        <taxon>Tardigrada</taxon>
        <taxon>Eutardigrada</taxon>
        <taxon>Parachela</taxon>
        <taxon>Hypsibioidea</taxon>
        <taxon>Ramazzottiidae</taxon>
        <taxon>Ramazzottius</taxon>
    </lineage>
</organism>
<proteinExistence type="predicted"/>
<feature type="chain" id="PRO_5008899227" evidence="2">
    <location>
        <begin position="19"/>
        <end position="148"/>
    </location>
</feature>
<evidence type="ECO:0000313" key="3">
    <source>
        <dbReference type="EMBL" id="GAV06139.1"/>
    </source>
</evidence>
<sequence length="148" mass="16529">MEKFLVATSLSCLVFVDSWSSMESASFGRFKRQSEMYPSGNVIRQGDRDSTYPTVVPNRNDPPNGNVIRQGYQDSSYPSAVPDGQVIRQGEHETGATDPNAGLIRTLIDWMKTLLRTMGWKPSWDPSIWKDSAGRLMNTAVQVAPFIL</sequence>
<keyword evidence="4" id="KW-1185">Reference proteome</keyword>
<dbReference type="AlphaFoldDB" id="A0A1D1W591"/>
<dbReference type="EMBL" id="BDGG01000013">
    <property type="protein sequence ID" value="GAV06139.1"/>
    <property type="molecule type" value="Genomic_DNA"/>
</dbReference>
<evidence type="ECO:0000313" key="4">
    <source>
        <dbReference type="Proteomes" id="UP000186922"/>
    </source>
</evidence>
<accession>A0A1D1W591</accession>
<name>A0A1D1W591_RAMVA</name>
<keyword evidence="2" id="KW-0732">Signal</keyword>
<protein>
    <submittedName>
        <fullName evidence="3">Uncharacterized protein</fullName>
    </submittedName>
</protein>
<gene>
    <name evidence="3" type="primary">RvY_16170-1</name>
    <name evidence="3" type="synonym">RvY_16170.1</name>
    <name evidence="3" type="ORF">RvY_16170</name>
</gene>
<evidence type="ECO:0000256" key="2">
    <source>
        <dbReference type="SAM" id="SignalP"/>
    </source>
</evidence>